<dbReference type="WBParaSite" id="SRDH1_75610.2">
    <property type="protein sequence ID" value="SRDH1_75610.2"/>
    <property type="gene ID" value="SRDH1_75610"/>
</dbReference>
<dbReference type="SUPFAM" id="SSF103196">
    <property type="entry name" value="Roadblock/LC7 domain"/>
    <property type="match status" value="1"/>
</dbReference>
<evidence type="ECO:0000256" key="5">
    <source>
        <dbReference type="ARBA" id="ARBA00023228"/>
    </source>
</evidence>
<dbReference type="Gene3D" id="3.30.450.30">
    <property type="entry name" value="Dynein light chain 2a, cytoplasmic"/>
    <property type="match status" value="1"/>
</dbReference>
<keyword evidence="7" id="KW-1185">Reference proteome</keyword>
<evidence type="ECO:0000313" key="8">
    <source>
        <dbReference type="WBParaSite" id="SRDH1_75610.1"/>
    </source>
</evidence>
<evidence type="ECO:0000313" key="7">
    <source>
        <dbReference type="Proteomes" id="UP000050792"/>
    </source>
</evidence>
<keyword evidence="5" id="KW-0458">Lysosome</keyword>
<dbReference type="GO" id="GO:0071986">
    <property type="term" value="C:Ragulator complex"/>
    <property type="evidence" value="ECO:0007669"/>
    <property type="project" value="InterPro"/>
</dbReference>
<keyword evidence="4" id="KW-0963">Cytoplasm</keyword>
<proteinExistence type="inferred from homology"/>
<reference evidence="7" key="1">
    <citation type="submission" date="2022-06" db="EMBL/GenBank/DDBJ databases">
        <authorList>
            <person name="Berger JAMES D."/>
            <person name="Berger JAMES D."/>
        </authorList>
    </citation>
    <scope>NUCLEOTIDE SEQUENCE [LARGE SCALE GENOMIC DNA]</scope>
</reference>
<dbReference type="GO" id="GO:0005085">
    <property type="term" value="F:guanyl-nucleotide exchange factor activity"/>
    <property type="evidence" value="ECO:0007669"/>
    <property type="project" value="TreeGrafter"/>
</dbReference>
<evidence type="ECO:0000313" key="9">
    <source>
        <dbReference type="WBParaSite" id="SRDH1_75610.2"/>
    </source>
</evidence>
<dbReference type="GO" id="GO:1904263">
    <property type="term" value="P:positive regulation of TORC1 signaling"/>
    <property type="evidence" value="ECO:0007669"/>
    <property type="project" value="TreeGrafter"/>
</dbReference>
<name>A0AA85G2E2_9TREM</name>
<accession>A0AA85G2E2</accession>
<protein>
    <recommendedName>
        <fullName evidence="6">Late endosomal/lysosomal adaptor and MAPK and MTOR activator 5</fullName>
    </recommendedName>
</protein>
<dbReference type="InterPro" id="IPR024135">
    <property type="entry name" value="LAMTOR5"/>
</dbReference>
<evidence type="ECO:0000256" key="6">
    <source>
        <dbReference type="ARBA" id="ARBA00032692"/>
    </source>
</evidence>
<dbReference type="GO" id="GO:0043066">
    <property type="term" value="P:negative regulation of apoptotic process"/>
    <property type="evidence" value="ECO:0007669"/>
    <property type="project" value="InterPro"/>
</dbReference>
<dbReference type="AlphaFoldDB" id="A0AA85G2E2"/>
<evidence type="ECO:0000256" key="3">
    <source>
        <dbReference type="ARBA" id="ARBA00007795"/>
    </source>
</evidence>
<comment type="similarity">
    <text evidence="3">Belongs to the LAMTOR5 family.</text>
</comment>
<comment type="subcellular location">
    <subcellularLocation>
        <location evidence="2">Cytoplasm</location>
    </subcellularLocation>
    <subcellularLocation>
        <location evidence="1">Lysosome</location>
    </subcellularLocation>
</comment>
<reference evidence="8 9" key="2">
    <citation type="submission" date="2023-11" db="UniProtKB">
        <authorList>
            <consortium name="WormBaseParasite"/>
        </authorList>
    </citation>
    <scope>IDENTIFICATION</scope>
</reference>
<dbReference type="Proteomes" id="UP000050792">
    <property type="component" value="Unassembled WGS sequence"/>
</dbReference>
<dbReference type="GO" id="GO:0005764">
    <property type="term" value="C:lysosome"/>
    <property type="evidence" value="ECO:0007669"/>
    <property type="project" value="UniProtKB-SubCell"/>
</dbReference>
<sequence length="142" mass="15833">MFSHRSSNPKVTAVQCIDSDGLCIASHGTVNDQTAGVLSSIYKHAAGIEESSESPVLIIEFESKSIILCEVYGVLTVVHKNQVLRSNTDTSKYIATEQNPGYHYANDQLSNIPEKIHNLNDLKGKEHQWCVLYVFHNFLINN</sequence>
<evidence type="ECO:0000256" key="2">
    <source>
        <dbReference type="ARBA" id="ARBA00004496"/>
    </source>
</evidence>
<evidence type="ECO:0000256" key="4">
    <source>
        <dbReference type="ARBA" id="ARBA00022490"/>
    </source>
</evidence>
<dbReference type="Pfam" id="PF16672">
    <property type="entry name" value="LAMTOR5"/>
    <property type="match status" value="1"/>
</dbReference>
<dbReference type="GO" id="GO:0071230">
    <property type="term" value="P:cellular response to amino acid stimulus"/>
    <property type="evidence" value="ECO:0007669"/>
    <property type="project" value="TreeGrafter"/>
</dbReference>
<dbReference type="PANTHER" id="PTHR13342">
    <property type="entry name" value="RAGULATOR COMPLEX PROTEIN LAMTOR5"/>
    <property type="match status" value="1"/>
</dbReference>
<dbReference type="PANTHER" id="PTHR13342:SF2">
    <property type="entry name" value="RAGULATOR COMPLEX PROTEIN LAMTOR5"/>
    <property type="match status" value="1"/>
</dbReference>
<organism evidence="7 9">
    <name type="scientific">Schistosoma rodhaini</name>
    <dbReference type="NCBI Taxonomy" id="6188"/>
    <lineage>
        <taxon>Eukaryota</taxon>
        <taxon>Metazoa</taxon>
        <taxon>Spiralia</taxon>
        <taxon>Lophotrochozoa</taxon>
        <taxon>Platyhelminthes</taxon>
        <taxon>Trematoda</taxon>
        <taxon>Digenea</taxon>
        <taxon>Strigeidida</taxon>
        <taxon>Schistosomatoidea</taxon>
        <taxon>Schistosomatidae</taxon>
        <taxon>Schistosoma</taxon>
    </lineage>
</organism>
<evidence type="ECO:0000256" key="1">
    <source>
        <dbReference type="ARBA" id="ARBA00004371"/>
    </source>
</evidence>
<dbReference type="WBParaSite" id="SRDH1_75610.1">
    <property type="protein sequence ID" value="SRDH1_75610.1"/>
    <property type="gene ID" value="SRDH1_75610"/>
</dbReference>